<dbReference type="Proteomes" id="UP000570595">
    <property type="component" value="Unassembled WGS sequence"/>
</dbReference>
<reference evidence="1 2" key="1">
    <citation type="submission" date="2020-04" db="EMBL/GenBank/DDBJ databases">
        <title>Perkinsus olseni comparative genomics.</title>
        <authorList>
            <person name="Bogema D.R."/>
        </authorList>
    </citation>
    <scope>NUCLEOTIDE SEQUENCE [LARGE SCALE GENOMIC DNA]</scope>
    <source>
        <strain evidence="1">ATCC PRA-179</strain>
    </source>
</reference>
<name>A0A7J6KQP4_PEROL</name>
<dbReference type="AlphaFoldDB" id="A0A7J6KQP4"/>
<dbReference type="SUPFAM" id="SSF56672">
    <property type="entry name" value="DNA/RNA polymerases"/>
    <property type="match status" value="1"/>
</dbReference>
<proteinExistence type="predicted"/>
<dbReference type="InterPro" id="IPR052055">
    <property type="entry name" value="Hepadnavirus_pol/RT"/>
</dbReference>
<dbReference type="PANTHER" id="PTHR33050">
    <property type="entry name" value="REVERSE TRANSCRIPTASE DOMAIN-CONTAINING PROTEIN"/>
    <property type="match status" value="1"/>
</dbReference>
<dbReference type="InterPro" id="IPR043502">
    <property type="entry name" value="DNA/RNA_pol_sf"/>
</dbReference>
<dbReference type="PANTHER" id="PTHR33050:SF7">
    <property type="entry name" value="RIBONUCLEASE H"/>
    <property type="match status" value="1"/>
</dbReference>
<comment type="caution">
    <text evidence="1">The sequence shown here is derived from an EMBL/GenBank/DDBJ whole genome shotgun (WGS) entry which is preliminary data.</text>
</comment>
<evidence type="ECO:0000313" key="1">
    <source>
        <dbReference type="EMBL" id="KAF4648826.1"/>
    </source>
</evidence>
<feature type="non-terminal residue" evidence="1">
    <location>
        <position position="312"/>
    </location>
</feature>
<sequence length="312" mass="34584">SNVNRTMAFHNKVSLPSPEAALAIARLYCSTLSTKDIKWWKSDHAAAYRQVPCSVDSRKYTVILLKDPDTGSVFGFYHLAQPFGASSSVINYCRVSQALAHIGRVVLAIPVINYLDDYFGVERSDTADSANRAWIWLHKVLGWRLNDGKGLAPTRKIPVLGLDIAVIGDYLELSVPKDKSERIISSIEEVLDKDSLPTSQAHKLIGKLTFASGALDSTASRPFLRALHNFDFHKPVYFSSTVNEEQIQGVLGGRDDINVLEMYAVLVGLETFGHYIRGRWLTVFVDNTAVEFALVGGAGRLRRVLDQDSWSA</sequence>
<organism evidence="1 2">
    <name type="scientific">Perkinsus olseni</name>
    <name type="common">Perkinsus atlanticus</name>
    <dbReference type="NCBI Taxonomy" id="32597"/>
    <lineage>
        <taxon>Eukaryota</taxon>
        <taxon>Sar</taxon>
        <taxon>Alveolata</taxon>
        <taxon>Perkinsozoa</taxon>
        <taxon>Perkinsea</taxon>
        <taxon>Perkinsida</taxon>
        <taxon>Perkinsidae</taxon>
        <taxon>Perkinsus</taxon>
    </lineage>
</organism>
<gene>
    <name evidence="1" type="ORF">FOZ61_002113</name>
</gene>
<dbReference type="OrthoDB" id="419294at2759"/>
<accession>A0A7J6KQP4</accession>
<evidence type="ECO:0000313" key="2">
    <source>
        <dbReference type="Proteomes" id="UP000570595"/>
    </source>
</evidence>
<dbReference type="EMBL" id="JABAHT010001568">
    <property type="protein sequence ID" value="KAF4648826.1"/>
    <property type="molecule type" value="Genomic_DNA"/>
</dbReference>
<protein>
    <submittedName>
        <fullName evidence="1">Uncharacterized protein</fullName>
    </submittedName>
</protein>